<evidence type="ECO:0000259" key="4">
    <source>
        <dbReference type="Pfam" id="PF00591"/>
    </source>
</evidence>
<keyword evidence="3" id="KW-0057">Aromatic amino acid biosynthesis</keyword>
<keyword evidence="2 6" id="KW-0808">Transferase</keyword>
<proteinExistence type="predicted"/>
<dbReference type="BioCyc" id="CSTA292563:G1353-1505-MONOMER"/>
<keyword evidence="7" id="KW-1185">Reference proteome</keyword>
<dbReference type="InterPro" id="IPR000312">
    <property type="entry name" value="Glycosyl_Trfase_fam3"/>
</dbReference>
<dbReference type="InterPro" id="IPR017459">
    <property type="entry name" value="Glycosyl_Trfase_fam3_N_dom"/>
</dbReference>
<feature type="domain" description="Glycosyl transferase family 3" evidence="4">
    <location>
        <begin position="97"/>
        <end position="334"/>
    </location>
</feature>
<dbReference type="HOGENOM" id="CLU_034315_0_0_3"/>
<dbReference type="SUPFAM" id="SSF52418">
    <property type="entry name" value="Nucleoside phosphorylase/phosphoribosyltransferase catalytic domain"/>
    <property type="match status" value="1"/>
</dbReference>
<evidence type="ECO:0000259" key="5">
    <source>
        <dbReference type="Pfam" id="PF02885"/>
    </source>
</evidence>
<dbReference type="eggNOG" id="COG0547">
    <property type="taxonomic scope" value="Bacteria"/>
</dbReference>
<keyword evidence="3" id="KW-0028">Amino-acid biosynthesis</keyword>
<dbReference type="InterPro" id="IPR005940">
    <property type="entry name" value="Anthranilate_Pribosyl_Tfrase"/>
</dbReference>
<gene>
    <name evidence="6" type="ordered locus">Cyast_1493</name>
</gene>
<sequence>MSAEFRELLKKVGSGTHTHKDLTREQARQAATMMLTGVATPAQIGAFLIAHRIKRPTGTELAGMLDAYADLGAKLNTIPHTSYPLTILGIPYDGRSRTAPISPITALILAYHDIPVLMHGGKTMPTKYGLPLIEIWKQLGVNLTKLTIEKAQKLLNETNFSFLYLPQHFPLANKLVQYREEIGKRPPLATLELMWQPYQGDSHLMAGFVHPPTEKMIREALQLRGIEKFTLIKGLEGSPDLKLGQTTIICVNNAEKEEGYEYLKIHAEEFNLSREDVELKDYESYYQELHKLLQGQQSTLSDSVILNGGFYLWRCGFSSSLKDGIDTVRDLLNTDKLLTKLEEIKTVLNS</sequence>
<dbReference type="InterPro" id="IPR036320">
    <property type="entry name" value="Glycosyl_Trfase_fam3_N_dom_sf"/>
</dbReference>
<organism evidence="6 7">
    <name type="scientific">Cyanobacterium stanieri (strain ATCC 29140 / PCC 7202)</name>
    <dbReference type="NCBI Taxonomy" id="292563"/>
    <lineage>
        <taxon>Bacteria</taxon>
        <taxon>Bacillati</taxon>
        <taxon>Cyanobacteriota</taxon>
        <taxon>Cyanophyceae</taxon>
        <taxon>Oscillatoriophycideae</taxon>
        <taxon>Chroococcales</taxon>
        <taxon>Geminocystaceae</taxon>
        <taxon>Cyanobacterium</taxon>
    </lineage>
</organism>
<dbReference type="GO" id="GO:0004048">
    <property type="term" value="F:anthranilate phosphoribosyltransferase activity"/>
    <property type="evidence" value="ECO:0007669"/>
    <property type="project" value="UniProtKB-EC"/>
</dbReference>
<evidence type="ECO:0000256" key="3">
    <source>
        <dbReference type="ARBA" id="ARBA00023141"/>
    </source>
</evidence>
<dbReference type="Gene3D" id="1.20.970.10">
    <property type="entry name" value="Transferase, Pyrimidine Nucleoside Phosphorylase, Chain C"/>
    <property type="match status" value="1"/>
</dbReference>
<evidence type="ECO:0000313" key="6">
    <source>
        <dbReference type="EMBL" id="AFZ47456.1"/>
    </source>
</evidence>
<dbReference type="EMBL" id="CP003940">
    <property type="protein sequence ID" value="AFZ47456.1"/>
    <property type="molecule type" value="Genomic_DNA"/>
</dbReference>
<dbReference type="FunFam" id="3.40.1030.10:FF:000010">
    <property type="entry name" value="Anthranilate phosphoribosyltransferase"/>
    <property type="match status" value="1"/>
</dbReference>
<accession>K9YKI4</accession>
<keyword evidence="1 6" id="KW-0328">Glycosyltransferase</keyword>
<evidence type="ECO:0000313" key="7">
    <source>
        <dbReference type="Proteomes" id="UP000010483"/>
    </source>
</evidence>
<dbReference type="STRING" id="292563.Cyast_1493"/>
<dbReference type="Pfam" id="PF00591">
    <property type="entry name" value="Glycos_transf_3"/>
    <property type="match status" value="1"/>
</dbReference>
<evidence type="ECO:0000256" key="1">
    <source>
        <dbReference type="ARBA" id="ARBA00022676"/>
    </source>
</evidence>
<feature type="domain" description="Glycosyl transferase family 3 N-terminal" evidence="5">
    <location>
        <begin position="6"/>
        <end position="71"/>
    </location>
</feature>
<dbReference type="InterPro" id="IPR035902">
    <property type="entry name" value="Nuc_phospho_transferase"/>
</dbReference>
<dbReference type="SUPFAM" id="SSF47648">
    <property type="entry name" value="Nucleoside phosphorylase/phosphoribosyltransferase N-terminal domain"/>
    <property type="match status" value="1"/>
</dbReference>
<dbReference type="Gene3D" id="3.40.1030.10">
    <property type="entry name" value="Nucleoside phosphorylase/phosphoribosyltransferase catalytic domain"/>
    <property type="match status" value="1"/>
</dbReference>
<evidence type="ECO:0000256" key="2">
    <source>
        <dbReference type="ARBA" id="ARBA00022679"/>
    </source>
</evidence>
<dbReference type="Proteomes" id="UP000010483">
    <property type="component" value="Chromosome"/>
</dbReference>
<reference evidence="7" key="1">
    <citation type="journal article" date="2013" name="Proc. Natl. Acad. Sci. U.S.A.">
        <title>Improving the coverage of the cyanobacterial phylum using diversity-driven genome sequencing.</title>
        <authorList>
            <person name="Shih P.M."/>
            <person name="Wu D."/>
            <person name="Latifi A."/>
            <person name="Axen S.D."/>
            <person name="Fewer D.P."/>
            <person name="Talla E."/>
            <person name="Calteau A."/>
            <person name="Cai F."/>
            <person name="Tandeau de Marsac N."/>
            <person name="Rippka R."/>
            <person name="Herdman M."/>
            <person name="Sivonen K."/>
            <person name="Coursin T."/>
            <person name="Laurent T."/>
            <person name="Goodwin L."/>
            <person name="Nolan M."/>
            <person name="Davenport K.W."/>
            <person name="Han C.S."/>
            <person name="Rubin E.M."/>
            <person name="Eisen J.A."/>
            <person name="Woyke T."/>
            <person name="Gugger M."/>
            <person name="Kerfeld C.A."/>
        </authorList>
    </citation>
    <scope>NUCLEOTIDE SEQUENCE [LARGE SCALE GENOMIC DNA]</scope>
    <source>
        <strain evidence="7">ATCC 29140 / PCC 7202</strain>
    </source>
</reference>
<dbReference type="EC" id="2.4.2.18" evidence="6"/>
<dbReference type="Pfam" id="PF02885">
    <property type="entry name" value="Glycos_trans_3N"/>
    <property type="match status" value="1"/>
</dbReference>
<dbReference type="GO" id="GO:0005829">
    <property type="term" value="C:cytosol"/>
    <property type="evidence" value="ECO:0007669"/>
    <property type="project" value="TreeGrafter"/>
</dbReference>
<dbReference type="PANTHER" id="PTHR43285">
    <property type="entry name" value="ANTHRANILATE PHOSPHORIBOSYLTRANSFERASE"/>
    <property type="match status" value="1"/>
</dbReference>
<dbReference type="KEGG" id="csn:Cyast_1493"/>
<dbReference type="NCBIfam" id="NF005635">
    <property type="entry name" value="PRK07394.1"/>
    <property type="match status" value="1"/>
</dbReference>
<protein>
    <submittedName>
        <fullName evidence="6">Anthranilate phosphoribosyltransferase</fullName>
        <ecNumber evidence="6">2.4.2.18</ecNumber>
    </submittedName>
</protein>
<dbReference type="GO" id="GO:0000162">
    <property type="term" value="P:L-tryptophan biosynthetic process"/>
    <property type="evidence" value="ECO:0007669"/>
    <property type="project" value="InterPro"/>
</dbReference>
<dbReference type="PATRIC" id="fig|292563.3.peg.1560"/>
<dbReference type="AlphaFoldDB" id="K9YKI4"/>
<dbReference type="PANTHER" id="PTHR43285:SF3">
    <property type="entry name" value="SLL1634 PROTEIN"/>
    <property type="match status" value="1"/>
</dbReference>
<name>K9YKI4_CYASC</name>